<dbReference type="RefSeq" id="WP_089764801.1">
    <property type="nucleotide sequence ID" value="NZ_FNPB01000001.1"/>
</dbReference>
<reference evidence="2" key="1">
    <citation type="submission" date="2016-10" db="EMBL/GenBank/DDBJ databases">
        <authorList>
            <person name="Varghese N."/>
            <person name="Submissions S."/>
        </authorList>
    </citation>
    <scope>NUCLEOTIDE SEQUENCE [LARGE SCALE GENOMIC DNA]</scope>
    <source>
        <strain evidence="2">CGMCC 1.10118</strain>
    </source>
</reference>
<evidence type="ECO:0000313" key="1">
    <source>
        <dbReference type="EMBL" id="SDX64684.1"/>
    </source>
</evidence>
<gene>
    <name evidence="1" type="ORF">SAMN04487946_101519</name>
</gene>
<accession>A0A1H3DG57</accession>
<name>A0A1H3DG57_9EURY</name>
<evidence type="ECO:0000313" key="2">
    <source>
        <dbReference type="Proteomes" id="UP000199170"/>
    </source>
</evidence>
<keyword evidence="2" id="KW-1185">Reference proteome</keyword>
<proteinExistence type="predicted"/>
<dbReference type="EMBL" id="FNPB01000001">
    <property type="protein sequence ID" value="SDX64684.1"/>
    <property type="molecule type" value="Genomic_DNA"/>
</dbReference>
<keyword evidence="1" id="KW-0238">DNA-binding</keyword>
<protein>
    <submittedName>
        <fullName evidence="1">DNA-binding transcriptional regulator, Lrp family</fullName>
    </submittedName>
</protein>
<dbReference type="AlphaFoldDB" id="A0A1H3DG57"/>
<dbReference type="OrthoDB" id="165520at2157"/>
<dbReference type="Proteomes" id="UP000199170">
    <property type="component" value="Unassembled WGS sequence"/>
</dbReference>
<sequence length="183" mass="21673">MSDDLLTEIDARDLILLQARISNPTASSRELSEILDEEYDISLSHNHVNTLLREMESEGLFRKTVVPRRTLFKHYVFRIAFHYPNFEDHWEDCYEALVDDPHVLMFFNADDKYRWQLITQFRSTDQMDKWVTDFFEAHGAVIDEFETTSVHNLHKFSTDAAIFDDLISETEAGQQYLDKRDEE</sequence>
<organism evidence="1 2">
    <name type="scientific">Halobellus clavatus</name>
    <dbReference type="NCBI Taxonomy" id="660517"/>
    <lineage>
        <taxon>Archaea</taxon>
        <taxon>Methanobacteriati</taxon>
        <taxon>Methanobacteriota</taxon>
        <taxon>Stenosarchaea group</taxon>
        <taxon>Halobacteria</taxon>
        <taxon>Halobacteriales</taxon>
        <taxon>Haloferacaceae</taxon>
        <taxon>Halobellus</taxon>
    </lineage>
</organism>
<dbReference type="GO" id="GO:0003677">
    <property type="term" value="F:DNA binding"/>
    <property type="evidence" value="ECO:0007669"/>
    <property type="project" value="UniProtKB-KW"/>
</dbReference>